<comment type="similarity">
    <text evidence="1">Belongs to the short-chain dehydrogenases/reductases (SDR) family.</text>
</comment>
<dbReference type="Pfam" id="PF00106">
    <property type="entry name" value="adh_short"/>
    <property type="match status" value="1"/>
</dbReference>
<dbReference type="SUPFAM" id="SSF51735">
    <property type="entry name" value="NAD(P)-binding Rossmann-fold domains"/>
    <property type="match status" value="1"/>
</dbReference>
<gene>
    <name evidence="4" type="ORF">BO78DRAFT_399377</name>
</gene>
<organism evidence="4 5">
    <name type="scientific">Aspergillus sclerotiicarbonarius (strain CBS 121057 / IBT 28362)</name>
    <dbReference type="NCBI Taxonomy" id="1448318"/>
    <lineage>
        <taxon>Eukaryota</taxon>
        <taxon>Fungi</taxon>
        <taxon>Dikarya</taxon>
        <taxon>Ascomycota</taxon>
        <taxon>Pezizomycotina</taxon>
        <taxon>Eurotiomycetes</taxon>
        <taxon>Eurotiomycetidae</taxon>
        <taxon>Eurotiales</taxon>
        <taxon>Aspergillaceae</taxon>
        <taxon>Aspergillus</taxon>
        <taxon>Aspergillus subgen. Circumdati</taxon>
    </lineage>
</organism>
<evidence type="ECO:0000256" key="1">
    <source>
        <dbReference type="ARBA" id="ARBA00006484"/>
    </source>
</evidence>
<sequence>MQTFKRIRPQIFPAKPTLTGANLPPQAGRVVIITGATSGLGLELARILYAAGATVYMGARNEAKANEVIHTITTSTAPSAGKLIYLPLDLSDLRTIQPFVSAFLASSTRLDLLFNNAGVACIPLDQPTAQGLEPHLGTNCAAPYLLTTLLSPILTTTAQNPSTPANSVRVLWSSSMVVDFLAPTGGVPAAELTTPNKDPNHNYAVSKVGNWFLAARMAKTLGEKGVISITQNPGNIYTPIYDRAPRLSVWMSKSIFYTPKEGVSTLLWAGFGEEITVEDGGRYGIPFGKWHPGPREDLLEAIREGGTGEAEGLERWCEEVTTEFR</sequence>
<evidence type="ECO:0000313" key="5">
    <source>
        <dbReference type="Proteomes" id="UP000248423"/>
    </source>
</evidence>
<accession>A0A319ESP5</accession>
<evidence type="ECO:0000256" key="2">
    <source>
        <dbReference type="ARBA" id="ARBA00022857"/>
    </source>
</evidence>
<dbReference type="InterPro" id="IPR036291">
    <property type="entry name" value="NAD(P)-bd_dom_sf"/>
</dbReference>
<dbReference type="PANTHER" id="PTHR24320:SF236">
    <property type="entry name" value="SHORT-CHAIN DEHYDROGENASE-RELATED"/>
    <property type="match status" value="1"/>
</dbReference>
<keyword evidence="2" id="KW-0521">NADP</keyword>
<protein>
    <submittedName>
        <fullName evidence="4">Steroid dehydrogenase</fullName>
    </submittedName>
</protein>
<dbReference type="VEuPathDB" id="FungiDB:BO78DRAFT_399377"/>
<dbReference type="InterPro" id="IPR002347">
    <property type="entry name" value="SDR_fam"/>
</dbReference>
<name>A0A319ESP5_ASPSB</name>
<dbReference type="GO" id="GO:0016491">
    <property type="term" value="F:oxidoreductase activity"/>
    <property type="evidence" value="ECO:0007669"/>
    <property type="project" value="UniProtKB-KW"/>
</dbReference>
<dbReference type="EMBL" id="KZ826374">
    <property type="protein sequence ID" value="PYI04019.1"/>
    <property type="molecule type" value="Genomic_DNA"/>
</dbReference>
<dbReference type="OrthoDB" id="191139at2759"/>
<dbReference type="AlphaFoldDB" id="A0A319ESP5"/>
<evidence type="ECO:0000256" key="3">
    <source>
        <dbReference type="ARBA" id="ARBA00023002"/>
    </source>
</evidence>
<keyword evidence="3" id="KW-0560">Oxidoreductase</keyword>
<dbReference type="Gene3D" id="3.40.50.720">
    <property type="entry name" value="NAD(P)-binding Rossmann-like Domain"/>
    <property type="match status" value="1"/>
</dbReference>
<dbReference type="STRING" id="1448318.A0A319ESP5"/>
<evidence type="ECO:0000313" key="4">
    <source>
        <dbReference type="EMBL" id="PYI04019.1"/>
    </source>
</evidence>
<dbReference type="PANTHER" id="PTHR24320">
    <property type="entry name" value="RETINOL DEHYDROGENASE"/>
    <property type="match status" value="1"/>
</dbReference>
<keyword evidence="5" id="KW-1185">Reference proteome</keyword>
<proteinExistence type="inferred from homology"/>
<dbReference type="PRINTS" id="PR00081">
    <property type="entry name" value="GDHRDH"/>
</dbReference>
<reference evidence="4 5" key="1">
    <citation type="submission" date="2018-02" db="EMBL/GenBank/DDBJ databases">
        <title>The genomes of Aspergillus section Nigri reveals drivers in fungal speciation.</title>
        <authorList>
            <consortium name="DOE Joint Genome Institute"/>
            <person name="Vesth T.C."/>
            <person name="Nybo J."/>
            <person name="Theobald S."/>
            <person name="Brandl J."/>
            <person name="Frisvad J.C."/>
            <person name="Nielsen K.F."/>
            <person name="Lyhne E.K."/>
            <person name="Kogle M.E."/>
            <person name="Kuo A."/>
            <person name="Riley R."/>
            <person name="Clum A."/>
            <person name="Nolan M."/>
            <person name="Lipzen A."/>
            <person name="Salamov A."/>
            <person name="Henrissat B."/>
            <person name="Wiebenga A."/>
            <person name="De vries R.P."/>
            <person name="Grigoriev I.V."/>
            <person name="Mortensen U.H."/>
            <person name="Andersen M.R."/>
            <person name="Baker S.E."/>
        </authorList>
    </citation>
    <scope>NUCLEOTIDE SEQUENCE [LARGE SCALE GENOMIC DNA]</scope>
    <source>
        <strain evidence="4 5">CBS 121057</strain>
    </source>
</reference>
<dbReference type="Proteomes" id="UP000248423">
    <property type="component" value="Unassembled WGS sequence"/>
</dbReference>